<keyword evidence="2" id="KW-0812">Transmembrane</keyword>
<dbReference type="EMBL" id="CADIKM010000003">
    <property type="protein sequence ID" value="CAB3780666.1"/>
    <property type="molecule type" value="Genomic_DNA"/>
</dbReference>
<protein>
    <recommendedName>
        <fullName evidence="5">Type VI secretion system protein</fullName>
    </recommendedName>
</protein>
<dbReference type="AlphaFoldDB" id="A0A6S7CI50"/>
<evidence type="ECO:0008006" key="5">
    <source>
        <dbReference type="Google" id="ProtNLM"/>
    </source>
</evidence>
<keyword evidence="2" id="KW-0472">Membrane</keyword>
<evidence type="ECO:0000313" key="4">
    <source>
        <dbReference type="Proteomes" id="UP000494115"/>
    </source>
</evidence>
<gene>
    <name evidence="3" type="ORF">LMG28138_01093</name>
</gene>
<name>A0A6S7CI50_9BURK</name>
<proteinExistence type="predicted"/>
<keyword evidence="4" id="KW-1185">Reference proteome</keyword>
<accession>A0A6S7CI50</accession>
<dbReference type="Proteomes" id="UP000494115">
    <property type="component" value="Unassembled WGS sequence"/>
</dbReference>
<feature type="region of interest" description="Disordered" evidence="1">
    <location>
        <begin position="9"/>
        <end position="29"/>
    </location>
</feature>
<sequence length="212" mass="22859">MTNYQLALRNGQRAGTSGACPGTPERRPAQRRAWLPNSMKSDMNSGTKSGTKSRLANLSMTVCSMVLMCCLLGACAMPSFLSFKGDKVKWTQVTLSASDDVNNNSPIAVDVVLVTDDTLLAKLAELPASKWFAARADLVNTYPDGVRYRSWEVVPGQQLTVPGETFAGPRVAGAFVFANYPAPGAHRIRIEQFGGRLALQLDNNTFSVSAVK</sequence>
<evidence type="ECO:0000256" key="1">
    <source>
        <dbReference type="SAM" id="MobiDB-lite"/>
    </source>
</evidence>
<feature type="transmembrane region" description="Helical" evidence="2">
    <location>
        <begin position="58"/>
        <end position="81"/>
    </location>
</feature>
<keyword evidence="2" id="KW-1133">Transmembrane helix</keyword>
<organism evidence="3 4">
    <name type="scientific">Pararobbsia alpina</name>
    <dbReference type="NCBI Taxonomy" id="621374"/>
    <lineage>
        <taxon>Bacteria</taxon>
        <taxon>Pseudomonadati</taxon>
        <taxon>Pseudomonadota</taxon>
        <taxon>Betaproteobacteria</taxon>
        <taxon>Burkholderiales</taxon>
        <taxon>Burkholderiaceae</taxon>
        <taxon>Pararobbsia</taxon>
    </lineage>
</organism>
<reference evidence="3 4" key="1">
    <citation type="submission" date="2020-04" db="EMBL/GenBank/DDBJ databases">
        <authorList>
            <person name="De Canck E."/>
        </authorList>
    </citation>
    <scope>NUCLEOTIDE SEQUENCE [LARGE SCALE GENOMIC DNA]</scope>
    <source>
        <strain evidence="3 4">LMG 28138</strain>
    </source>
</reference>
<evidence type="ECO:0000313" key="3">
    <source>
        <dbReference type="EMBL" id="CAB3780666.1"/>
    </source>
</evidence>
<evidence type="ECO:0000256" key="2">
    <source>
        <dbReference type="SAM" id="Phobius"/>
    </source>
</evidence>